<name>A0AAD5D4N2_AMBAR</name>
<dbReference type="EMBL" id="JAMZMK010005484">
    <property type="protein sequence ID" value="KAI7753287.1"/>
    <property type="molecule type" value="Genomic_DNA"/>
</dbReference>
<comment type="caution">
    <text evidence="1">The sequence shown here is derived from an EMBL/GenBank/DDBJ whole genome shotgun (WGS) entry which is preliminary data.</text>
</comment>
<reference evidence="1" key="1">
    <citation type="submission" date="2022-06" db="EMBL/GenBank/DDBJ databases">
        <title>Uncovering the hologenomic basis of an extraordinary plant invasion.</title>
        <authorList>
            <person name="Bieker V.C."/>
            <person name="Martin M.D."/>
            <person name="Gilbert T."/>
            <person name="Hodgins K."/>
            <person name="Battlay P."/>
            <person name="Petersen B."/>
            <person name="Wilson J."/>
        </authorList>
    </citation>
    <scope>NUCLEOTIDE SEQUENCE</scope>
    <source>
        <strain evidence="1">AA19_3_7</strain>
        <tissue evidence="1">Leaf</tissue>
    </source>
</reference>
<dbReference type="Proteomes" id="UP001206925">
    <property type="component" value="Unassembled WGS sequence"/>
</dbReference>
<accession>A0AAD5D4N2</accession>
<evidence type="ECO:0000313" key="1">
    <source>
        <dbReference type="EMBL" id="KAI7753287.1"/>
    </source>
</evidence>
<keyword evidence="2" id="KW-1185">Reference proteome</keyword>
<dbReference type="AlphaFoldDB" id="A0AAD5D4N2"/>
<protein>
    <submittedName>
        <fullName evidence="1">Uncharacterized protein</fullName>
    </submittedName>
</protein>
<sequence length="195" mass="21986">EKKLYVLDEALHLTHQELISNDFIDEMINRSGVEMIDFIKGGFHMRRQWCLANINEIAHPMKFEHSVKDHNERLIGYIDRLNMLGYPMSGTMAIDTVFTSLPQEYRQFVTALNEKFVLDNYVLDKVSTNQNSGGVVLLALLTVDYGDGRLTTARETIRETEKWGCYPIVAGGLLAAYSCGGPTSCSAFSLFHSVI</sequence>
<proteinExistence type="predicted"/>
<feature type="non-terminal residue" evidence="1">
    <location>
        <position position="1"/>
    </location>
</feature>
<organism evidence="1 2">
    <name type="scientific">Ambrosia artemisiifolia</name>
    <name type="common">Common ragweed</name>
    <dbReference type="NCBI Taxonomy" id="4212"/>
    <lineage>
        <taxon>Eukaryota</taxon>
        <taxon>Viridiplantae</taxon>
        <taxon>Streptophyta</taxon>
        <taxon>Embryophyta</taxon>
        <taxon>Tracheophyta</taxon>
        <taxon>Spermatophyta</taxon>
        <taxon>Magnoliopsida</taxon>
        <taxon>eudicotyledons</taxon>
        <taxon>Gunneridae</taxon>
        <taxon>Pentapetalae</taxon>
        <taxon>asterids</taxon>
        <taxon>campanulids</taxon>
        <taxon>Asterales</taxon>
        <taxon>Asteraceae</taxon>
        <taxon>Asteroideae</taxon>
        <taxon>Heliantheae alliance</taxon>
        <taxon>Heliantheae</taxon>
        <taxon>Ambrosia</taxon>
    </lineage>
</organism>
<gene>
    <name evidence="1" type="ORF">M8C21_024017</name>
</gene>
<evidence type="ECO:0000313" key="2">
    <source>
        <dbReference type="Proteomes" id="UP001206925"/>
    </source>
</evidence>